<dbReference type="SUPFAM" id="SSF50729">
    <property type="entry name" value="PH domain-like"/>
    <property type="match status" value="1"/>
</dbReference>
<evidence type="ECO:0000256" key="3">
    <source>
        <dbReference type="ARBA" id="ARBA00022658"/>
    </source>
</evidence>
<dbReference type="InterPro" id="IPR035797">
    <property type="entry name" value="ARHGEF16/ARHGEF26_SH3"/>
</dbReference>
<dbReference type="InterPro" id="IPR047270">
    <property type="entry name" value="PH_ephexin"/>
</dbReference>
<feature type="region of interest" description="Disordered" evidence="6">
    <location>
        <begin position="113"/>
        <end position="145"/>
    </location>
</feature>
<keyword evidence="10" id="KW-1185">Reference proteome</keyword>
<dbReference type="Proteomes" id="UP000515131">
    <property type="component" value="Unplaced"/>
</dbReference>
<gene>
    <name evidence="11" type="primary">ARHGEF16</name>
</gene>
<dbReference type="KEGG" id="pcoo:112848690"/>
<evidence type="ECO:0000256" key="4">
    <source>
        <dbReference type="ARBA" id="ARBA00023273"/>
    </source>
</evidence>
<keyword evidence="2 5" id="KW-0728">SH3 domain</keyword>
<dbReference type="SMART" id="SM00326">
    <property type="entry name" value="SH3"/>
    <property type="match status" value="1"/>
</dbReference>
<evidence type="ECO:0000259" key="8">
    <source>
        <dbReference type="PROSITE" id="PS50003"/>
    </source>
</evidence>
<dbReference type="InterPro" id="IPR047271">
    <property type="entry name" value="Ephexin-like"/>
</dbReference>
<protein>
    <submittedName>
        <fullName evidence="11">Rho guanine nucleotide exchange factor 16</fullName>
    </submittedName>
</protein>
<dbReference type="Pfam" id="PF00621">
    <property type="entry name" value="RhoGEF"/>
    <property type="match status" value="1"/>
</dbReference>
<dbReference type="InterPro" id="IPR035899">
    <property type="entry name" value="DBL_dom_sf"/>
</dbReference>
<dbReference type="InterPro" id="IPR036028">
    <property type="entry name" value="SH3-like_dom_sf"/>
</dbReference>
<comment type="subcellular location">
    <subcellularLocation>
        <location evidence="1">Cell projection</location>
    </subcellularLocation>
</comment>
<dbReference type="PANTHER" id="PTHR12845">
    <property type="entry name" value="GUANINE NUCLEOTIDE EXCHANGE FACTOR"/>
    <property type="match status" value="1"/>
</dbReference>
<evidence type="ECO:0000313" key="10">
    <source>
        <dbReference type="Proteomes" id="UP000515131"/>
    </source>
</evidence>
<feature type="domain" description="SH3" evidence="7">
    <location>
        <begin position="687"/>
        <end position="747"/>
    </location>
</feature>
<dbReference type="GO" id="GO:0005085">
    <property type="term" value="F:guanyl-nucleotide exchange factor activity"/>
    <property type="evidence" value="ECO:0007669"/>
    <property type="project" value="UniProtKB-KW"/>
</dbReference>
<dbReference type="Pfam" id="PF00018">
    <property type="entry name" value="SH3_1"/>
    <property type="match status" value="1"/>
</dbReference>
<dbReference type="AlphaFoldDB" id="A0A6P6GXV8"/>
<feature type="domain" description="DH" evidence="9">
    <location>
        <begin position="283"/>
        <end position="516"/>
    </location>
</feature>
<dbReference type="InterPro" id="IPR011993">
    <property type="entry name" value="PH-like_dom_sf"/>
</dbReference>
<reference evidence="11" key="1">
    <citation type="submission" date="2025-08" db="UniProtKB">
        <authorList>
            <consortium name="RefSeq"/>
        </authorList>
    </citation>
    <scope>IDENTIFICATION</scope>
    <source>
        <tissue evidence="11">Blood</tissue>
    </source>
</reference>
<keyword evidence="3" id="KW-0344">Guanine-nucleotide releasing factor</keyword>
<dbReference type="PANTHER" id="PTHR12845:SF3">
    <property type="entry name" value="RHO GUANINE NUCLEOTIDE EXCHANGE FACTOR 16"/>
    <property type="match status" value="1"/>
</dbReference>
<feature type="region of interest" description="Disordered" evidence="6">
    <location>
        <begin position="49"/>
        <end position="70"/>
    </location>
</feature>
<dbReference type="CTD" id="27237"/>
<dbReference type="Pfam" id="PF22697">
    <property type="entry name" value="SOS1_NGEF_PH"/>
    <property type="match status" value="1"/>
</dbReference>
<evidence type="ECO:0000256" key="5">
    <source>
        <dbReference type="PROSITE-ProRule" id="PRU00192"/>
    </source>
</evidence>
<dbReference type="FunFam" id="2.30.29.30:FF:000127">
    <property type="entry name" value="Neuronal guanine nucleotide exchange factor"/>
    <property type="match status" value="1"/>
</dbReference>
<evidence type="ECO:0000256" key="2">
    <source>
        <dbReference type="ARBA" id="ARBA00022443"/>
    </source>
</evidence>
<dbReference type="RefSeq" id="XP_025768259.1">
    <property type="nucleotide sequence ID" value="XM_025912474.1"/>
</dbReference>
<feature type="region of interest" description="Disordered" evidence="6">
    <location>
        <begin position="179"/>
        <end position="248"/>
    </location>
</feature>
<feature type="domain" description="PH" evidence="8">
    <location>
        <begin position="560"/>
        <end position="680"/>
    </location>
</feature>
<evidence type="ECO:0000313" key="11">
    <source>
        <dbReference type="RefSeq" id="XP_025768259.1"/>
    </source>
</evidence>
<feature type="compositionally biased region" description="Basic and acidic residues" evidence="6">
    <location>
        <begin position="207"/>
        <end position="222"/>
    </location>
</feature>
<dbReference type="CDD" id="cd01221">
    <property type="entry name" value="PH_ephexin"/>
    <property type="match status" value="1"/>
</dbReference>
<accession>A0A6P6GXV8</accession>
<dbReference type="PROSITE" id="PS50003">
    <property type="entry name" value="PH_DOMAIN"/>
    <property type="match status" value="1"/>
</dbReference>
<keyword evidence="4" id="KW-0966">Cell projection</keyword>
<name>A0A6P6GXV8_PUMCO</name>
<dbReference type="Gene3D" id="2.30.29.30">
    <property type="entry name" value="Pleckstrin-homology domain (PH domain)/Phosphotyrosine-binding domain (PTB)"/>
    <property type="match status" value="1"/>
</dbReference>
<dbReference type="GO" id="GO:0042995">
    <property type="term" value="C:cell projection"/>
    <property type="evidence" value="ECO:0007669"/>
    <property type="project" value="UniProtKB-SubCell"/>
</dbReference>
<dbReference type="CDD" id="cd11938">
    <property type="entry name" value="SH3_ARHGEF16_26"/>
    <property type="match status" value="1"/>
</dbReference>
<dbReference type="GeneID" id="112848690"/>
<dbReference type="PROSITE" id="PS50002">
    <property type="entry name" value="SH3"/>
    <property type="match status" value="1"/>
</dbReference>
<dbReference type="Gene3D" id="1.20.900.10">
    <property type="entry name" value="Dbl homology (DH) domain"/>
    <property type="match status" value="1"/>
</dbReference>
<evidence type="ECO:0000256" key="6">
    <source>
        <dbReference type="SAM" id="MobiDB-lite"/>
    </source>
</evidence>
<dbReference type="InterPro" id="IPR000219">
    <property type="entry name" value="DH_dom"/>
</dbReference>
<dbReference type="InterPro" id="IPR055251">
    <property type="entry name" value="SOS1_NGEF_PH"/>
</dbReference>
<feature type="compositionally biased region" description="Basic residues" evidence="6">
    <location>
        <begin position="192"/>
        <end position="206"/>
    </location>
</feature>
<evidence type="ECO:0000259" key="9">
    <source>
        <dbReference type="PROSITE" id="PS50010"/>
    </source>
</evidence>
<dbReference type="SUPFAM" id="SSF48065">
    <property type="entry name" value="DBL homology domain (DH-domain)"/>
    <property type="match status" value="1"/>
</dbReference>
<dbReference type="SMART" id="SM00325">
    <property type="entry name" value="RhoGEF"/>
    <property type="match status" value="1"/>
</dbReference>
<dbReference type="InterPro" id="IPR001452">
    <property type="entry name" value="SH3_domain"/>
</dbReference>
<evidence type="ECO:0000259" key="7">
    <source>
        <dbReference type="PROSITE" id="PS50002"/>
    </source>
</evidence>
<sequence length="767" mass="84902">MSQRHSDSSLEEKLLEYRFHSELRLDARGNPASGLPMVRGALQLRDNEGFQLDTPVPPAVSPKDEEPRAVVLSTQSPAALKMGTQQLIPRSLAVSSKAKTPARHQSFGAAVLSKEAARRDPRLLSAPSFSLDDMDVDAGPGGALRRNLRNRSYRAAMKGLEAPGGERGPLQLSPKLQALAEEPSQPPARCPAKNKRTLGRKRAHKGSFKDDPRFYQEIRERGLNTSHESDDDLLDEPSSPDGTGKADAPIVVKSYRPAQITWSQLPEVVESGILDRLPAEERKRQEAIFEILTSEFSYQHSLGILVAEFLQSGELQATMTQMERHHLFSNILDVLSASQSGHVVASELPRASGWPSLSWGGTSGLLRRSGLLSVAEAESRLISEGSPRGKQGLGGPYQGALEQRHKAQVCVEDISDILEEHAEQHFHPYVAYCSNEVYQQRALQRLMSSNAAFHEALREIEKRPACGGLPMISFLILPMQRVTRLPLLTDTLCLKSQGHPERYKAASRALKAISKVRRAGIGAHPASVHPRPHPAPRPPRLRHLPVPSLQSLPLISASRWLLKRGELSVVEETGLFRKLASRPTCYLFLFNDVLVVTKKKSEDSFVVQDYAQVDHIRVQKTEASDPSLLGGGGSRGSSVPHPFQVTLLHNSEGRQEKILLSSDSASDRARWIVALTHKERQSPANKGDLPQVEVTKAYLAKQADEITLQQADVVLVLEQEDGWFYGERLRDGETGWFPEDFARCITSRVAVEGNVRRMERLRVETDV</sequence>
<proteinExistence type="predicted"/>
<evidence type="ECO:0000256" key="1">
    <source>
        <dbReference type="ARBA" id="ARBA00004316"/>
    </source>
</evidence>
<dbReference type="PROSITE" id="PS50010">
    <property type="entry name" value="DH_2"/>
    <property type="match status" value="1"/>
</dbReference>
<dbReference type="InterPro" id="IPR001849">
    <property type="entry name" value="PH_domain"/>
</dbReference>
<organism evidence="10 11">
    <name type="scientific">Puma concolor</name>
    <name type="common">Mountain lion</name>
    <name type="synonym">Felis concolor</name>
    <dbReference type="NCBI Taxonomy" id="9696"/>
    <lineage>
        <taxon>Eukaryota</taxon>
        <taxon>Metazoa</taxon>
        <taxon>Chordata</taxon>
        <taxon>Craniata</taxon>
        <taxon>Vertebrata</taxon>
        <taxon>Euteleostomi</taxon>
        <taxon>Mammalia</taxon>
        <taxon>Eutheria</taxon>
        <taxon>Laurasiatheria</taxon>
        <taxon>Carnivora</taxon>
        <taxon>Feliformia</taxon>
        <taxon>Felidae</taxon>
        <taxon>Felinae</taxon>
        <taxon>Puma</taxon>
    </lineage>
</organism>
<dbReference type="SMART" id="SM00233">
    <property type="entry name" value="PH"/>
    <property type="match status" value="1"/>
</dbReference>
<dbReference type="SUPFAM" id="SSF50044">
    <property type="entry name" value="SH3-domain"/>
    <property type="match status" value="1"/>
</dbReference>
<dbReference type="CDD" id="cd00160">
    <property type="entry name" value="RhoGEF"/>
    <property type="match status" value="1"/>
</dbReference>
<dbReference type="Gene3D" id="2.30.30.40">
    <property type="entry name" value="SH3 Domains"/>
    <property type="match status" value="1"/>
</dbReference>